<dbReference type="InterPro" id="IPR013096">
    <property type="entry name" value="Cupin_2"/>
</dbReference>
<proteinExistence type="predicted"/>
<organism evidence="2 3">
    <name type="scientific">Saccharibacillus kuerlensis</name>
    <dbReference type="NCBI Taxonomy" id="459527"/>
    <lineage>
        <taxon>Bacteria</taxon>
        <taxon>Bacillati</taxon>
        <taxon>Bacillota</taxon>
        <taxon>Bacilli</taxon>
        <taxon>Bacillales</taxon>
        <taxon>Paenibacillaceae</taxon>
        <taxon>Saccharibacillus</taxon>
    </lineage>
</organism>
<keyword evidence="3" id="KW-1185">Reference proteome</keyword>
<dbReference type="InterPro" id="IPR011051">
    <property type="entry name" value="RmlC_Cupin_sf"/>
</dbReference>
<feature type="domain" description="Cupin type-2" evidence="1">
    <location>
        <begin position="226"/>
        <end position="279"/>
    </location>
</feature>
<dbReference type="InterPro" id="IPR053146">
    <property type="entry name" value="QDO-like"/>
</dbReference>
<accession>A0ABQ2L6I4</accession>
<gene>
    <name evidence="2" type="primary">qdoI</name>
    <name evidence="2" type="ORF">GCM10010969_24250</name>
</gene>
<comment type="caution">
    <text evidence="2">The sequence shown here is derived from an EMBL/GenBank/DDBJ whole genome shotgun (WGS) entry which is preliminary data.</text>
</comment>
<feature type="domain" description="Cupin type-2" evidence="1">
    <location>
        <begin position="54"/>
        <end position="110"/>
    </location>
</feature>
<dbReference type="Gene3D" id="2.60.120.10">
    <property type="entry name" value="Jelly Rolls"/>
    <property type="match status" value="2"/>
</dbReference>
<dbReference type="CDD" id="cd02215">
    <property type="entry name" value="cupin_QDO_N_C"/>
    <property type="match status" value="2"/>
</dbReference>
<dbReference type="EMBL" id="BMLN01000006">
    <property type="protein sequence ID" value="GGO01670.1"/>
    <property type="molecule type" value="Genomic_DNA"/>
</dbReference>
<evidence type="ECO:0000259" key="1">
    <source>
        <dbReference type="Pfam" id="PF07883"/>
    </source>
</evidence>
<dbReference type="SUPFAM" id="SSF51182">
    <property type="entry name" value="RmlC-like cupins"/>
    <property type="match status" value="1"/>
</dbReference>
<reference evidence="3" key="1">
    <citation type="journal article" date="2019" name="Int. J. Syst. Evol. Microbiol.">
        <title>The Global Catalogue of Microorganisms (GCM) 10K type strain sequencing project: providing services to taxonomists for standard genome sequencing and annotation.</title>
        <authorList>
            <consortium name="The Broad Institute Genomics Platform"/>
            <consortium name="The Broad Institute Genome Sequencing Center for Infectious Disease"/>
            <person name="Wu L."/>
            <person name="Ma J."/>
        </authorList>
    </citation>
    <scope>NUCLEOTIDE SEQUENCE [LARGE SCALE GENOMIC DNA]</scope>
    <source>
        <strain evidence="3">CGMCC 1.6964</strain>
    </source>
</reference>
<protein>
    <submittedName>
        <fullName evidence="2">Quercetin 2,3-dioxygenase</fullName>
    </submittedName>
</protein>
<evidence type="ECO:0000313" key="3">
    <source>
        <dbReference type="Proteomes" id="UP000606653"/>
    </source>
</evidence>
<sequence>MTQFQTTLPKECKAYLLRRGDGERYVFGRQVATIIADAVSSGGVFELATIAGGKGEQFPVHLHENTYESILVLEGRVELMLDGDYYLLTAGDYAHIPPGTKHAYRLMGHRNAFASYTVPGGVSNMYRTIGDAYSFVEPPAEAHPNFDDGHLERAARTADVRFTGEQVEWGTAIAADHANNPGTAAPYVIENGEGERLLTGDQLHRLVASQKNTNGDYIFILSDGPKGDPIVEHYHEHHTETFFCLQGQMTMWANGEEIVLFPGDFLHVPPGTVHAYRLDTHYTKVAGLLASGLFEPFFRTLGEPYEHYTFPAVPGPLRMDRVMANMANLDLNVVAKSPLDRK</sequence>
<dbReference type="InterPro" id="IPR014710">
    <property type="entry name" value="RmlC-like_jellyroll"/>
</dbReference>
<name>A0ABQ2L6I4_9BACL</name>
<dbReference type="PANTHER" id="PTHR36440:SF1">
    <property type="entry name" value="PUTATIVE (AFU_ORTHOLOGUE AFUA_8G07350)-RELATED"/>
    <property type="match status" value="1"/>
</dbReference>
<dbReference type="Pfam" id="PF07883">
    <property type="entry name" value="Cupin_2"/>
    <property type="match status" value="2"/>
</dbReference>
<dbReference type="Proteomes" id="UP000606653">
    <property type="component" value="Unassembled WGS sequence"/>
</dbReference>
<evidence type="ECO:0000313" key="2">
    <source>
        <dbReference type="EMBL" id="GGO01670.1"/>
    </source>
</evidence>
<dbReference type="PANTHER" id="PTHR36440">
    <property type="entry name" value="PUTATIVE (AFU_ORTHOLOGUE AFUA_8G07350)-RELATED"/>
    <property type="match status" value="1"/>
</dbReference>